<dbReference type="Proteomes" id="UP001597201">
    <property type="component" value="Unassembled WGS sequence"/>
</dbReference>
<proteinExistence type="predicted"/>
<reference evidence="2" key="1">
    <citation type="journal article" date="2019" name="Int. J. Syst. Evol. Microbiol.">
        <title>The Global Catalogue of Microorganisms (GCM) 10K type strain sequencing project: providing services to taxonomists for standard genome sequencing and annotation.</title>
        <authorList>
            <consortium name="The Broad Institute Genomics Platform"/>
            <consortium name="The Broad Institute Genome Sequencing Center for Infectious Disease"/>
            <person name="Wu L."/>
            <person name="Ma J."/>
        </authorList>
    </citation>
    <scope>NUCLEOTIDE SEQUENCE [LARGE SCALE GENOMIC DNA]</scope>
    <source>
        <strain evidence="2">CCUG 61485</strain>
    </source>
</reference>
<evidence type="ECO:0000313" key="1">
    <source>
        <dbReference type="EMBL" id="MFD1314175.1"/>
    </source>
</evidence>
<protein>
    <submittedName>
        <fullName evidence="1">Dodecin family protein</fullName>
    </submittedName>
</protein>
<dbReference type="SUPFAM" id="SSF89807">
    <property type="entry name" value="Dodecin-like"/>
    <property type="match status" value="1"/>
</dbReference>
<dbReference type="PANTHER" id="PTHR39324:SF1">
    <property type="entry name" value="CALCIUM DODECIN"/>
    <property type="match status" value="1"/>
</dbReference>
<dbReference type="Pfam" id="PF07311">
    <property type="entry name" value="Dodecin"/>
    <property type="match status" value="1"/>
</dbReference>
<dbReference type="Gene3D" id="3.30.1660.10">
    <property type="entry name" value="Flavin-binding protein dodecin"/>
    <property type="match status" value="1"/>
</dbReference>
<accession>A0ABW3XYG9</accession>
<comment type="caution">
    <text evidence="1">The sequence shown here is derived from an EMBL/GenBank/DDBJ whole genome shotgun (WGS) entry which is preliminary data.</text>
</comment>
<gene>
    <name evidence="1" type="ORF">ACFQ39_00980</name>
</gene>
<organism evidence="1 2">
    <name type="scientific">Namhaeicola litoreus</name>
    <dbReference type="NCBI Taxonomy" id="1052145"/>
    <lineage>
        <taxon>Bacteria</taxon>
        <taxon>Pseudomonadati</taxon>
        <taxon>Bacteroidota</taxon>
        <taxon>Flavobacteriia</taxon>
        <taxon>Flavobacteriales</taxon>
        <taxon>Flavobacteriaceae</taxon>
        <taxon>Namhaeicola</taxon>
    </lineage>
</organism>
<dbReference type="RefSeq" id="WP_377175528.1">
    <property type="nucleotide sequence ID" value="NZ_JBHTMY010000001.1"/>
</dbReference>
<dbReference type="InterPro" id="IPR036694">
    <property type="entry name" value="Dodecin-like_sf"/>
</dbReference>
<dbReference type="PANTHER" id="PTHR39324">
    <property type="entry name" value="CALCIUM DODECIN"/>
    <property type="match status" value="1"/>
</dbReference>
<dbReference type="EMBL" id="JBHTMY010000001">
    <property type="protein sequence ID" value="MFD1314175.1"/>
    <property type="molecule type" value="Genomic_DNA"/>
</dbReference>
<keyword evidence="2" id="KW-1185">Reference proteome</keyword>
<name>A0ABW3XYG9_9FLAO</name>
<sequence length="67" mass="7436">MSVLKVIEIMANSTESWEDATKKGVKHAAKSVKGIKSAFVQSQSAVVNDDHITEFRVNLKITFEVKD</sequence>
<dbReference type="InterPro" id="IPR009923">
    <property type="entry name" value="Dodecin"/>
</dbReference>
<dbReference type="InterPro" id="IPR025543">
    <property type="entry name" value="Dodecin-like"/>
</dbReference>
<evidence type="ECO:0000313" key="2">
    <source>
        <dbReference type="Proteomes" id="UP001597201"/>
    </source>
</evidence>